<dbReference type="InterPro" id="IPR033349">
    <property type="entry name" value="ATRIP"/>
</dbReference>
<gene>
    <name evidence="4" type="primary">LOC111595997</name>
</gene>
<dbReference type="GeneID" id="111595997"/>
<evidence type="ECO:0000256" key="1">
    <source>
        <dbReference type="SAM" id="Coils"/>
    </source>
</evidence>
<name>A0A6J1LLZ7_DROHY</name>
<accession>A0A6J1LLZ7</accession>
<reference evidence="4" key="1">
    <citation type="submission" date="2025-08" db="UniProtKB">
        <authorList>
            <consortium name="RefSeq"/>
        </authorList>
    </citation>
    <scope>IDENTIFICATION</scope>
    <source>
        <strain evidence="4">15085-1641.00</strain>
        <tissue evidence="4">Whole body</tissue>
    </source>
</reference>
<evidence type="ECO:0000256" key="2">
    <source>
        <dbReference type="SAM" id="MobiDB-lite"/>
    </source>
</evidence>
<dbReference type="OMA" id="KSHFMLK"/>
<feature type="compositionally biased region" description="Polar residues" evidence="2">
    <location>
        <begin position="133"/>
        <end position="147"/>
    </location>
</feature>
<dbReference type="AlphaFoldDB" id="A0A6J1LLZ7"/>
<dbReference type="PANTHER" id="PTHR28594:SF1">
    <property type="entry name" value="ATR-INTERACTING PROTEIN"/>
    <property type="match status" value="1"/>
</dbReference>
<feature type="coiled-coil region" evidence="1">
    <location>
        <begin position="155"/>
        <end position="189"/>
    </location>
</feature>
<keyword evidence="3" id="KW-1185">Reference proteome</keyword>
<dbReference type="GO" id="GO:0006281">
    <property type="term" value="P:DNA repair"/>
    <property type="evidence" value="ECO:0007669"/>
    <property type="project" value="TreeGrafter"/>
</dbReference>
<feature type="region of interest" description="Disordered" evidence="2">
    <location>
        <begin position="121"/>
        <end position="153"/>
    </location>
</feature>
<proteinExistence type="predicted"/>
<keyword evidence="1" id="KW-0175">Coiled coil</keyword>
<dbReference type="OrthoDB" id="7668655at2759"/>
<dbReference type="RefSeq" id="XP_023165764.2">
    <property type="nucleotide sequence ID" value="XM_023309996.2"/>
</dbReference>
<dbReference type="KEGG" id="dhe:111595997"/>
<evidence type="ECO:0000313" key="4">
    <source>
        <dbReference type="RefSeq" id="XP_023165764.2"/>
    </source>
</evidence>
<evidence type="ECO:0000313" key="3">
    <source>
        <dbReference type="Proteomes" id="UP000504633"/>
    </source>
</evidence>
<dbReference type="PANTHER" id="PTHR28594">
    <property type="entry name" value="ATR-INTERACTING PROTEIN"/>
    <property type="match status" value="1"/>
</dbReference>
<organism evidence="3 4">
    <name type="scientific">Drosophila hydei</name>
    <name type="common">Fruit fly</name>
    <dbReference type="NCBI Taxonomy" id="7224"/>
    <lineage>
        <taxon>Eukaryota</taxon>
        <taxon>Metazoa</taxon>
        <taxon>Ecdysozoa</taxon>
        <taxon>Arthropoda</taxon>
        <taxon>Hexapoda</taxon>
        <taxon>Insecta</taxon>
        <taxon>Pterygota</taxon>
        <taxon>Neoptera</taxon>
        <taxon>Endopterygota</taxon>
        <taxon>Diptera</taxon>
        <taxon>Brachycera</taxon>
        <taxon>Muscomorpha</taxon>
        <taxon>Ephydroidea</taxon>
        <taxon>Drosophilidae</taxon>
        <taxon>Drosophila</taxon>
    </lineage>
</organism>
<dbReference type="GO" id="GO:0000077">
    <property type="term" value="P:DNA damage checkpoint signaling"/>
    <property type="evidence" value="ECO:0007669"/>
    <property type="project" value="InterPro"/>
</dbReference>
<dbReference type="Proteomes" id="UP000504633">
    <property type="component" value="Unplaced"/>
</dbReference>
<protein>
    <submittedName>
        <fullName evidence="4">ATR-interacting protein mus304 isoform X1</fullName>
    </submittedName>
</protein>
<sequence>MAKRIGPIDKFRPAKKLKLDISVNRGRISNISSNVVDLWTSDDDDAVLSATQKAEEEHRHTDGLQNTQNEFTFRKFSAQAFQATTSTQGIFNDEMFSSRLSTNLDIEEILETDDTKVFLPDNECGKKSEPEVTDSSTTKKLSDFSTSRAKESRRQLAQERQLKFLMERVDVLKKENDKLQRDLADSNNQASIKDGEVGLLRTEIQQARKLLQAGKVDRLTMVEDEKKECIEKISNVFKHLRAKDTELNFTEVELTELKIRNAKKNERIHKGTDSDASRSLLRIENLCIEFPFAKKKSIKPKGYVYEYTKDKCGKKKQRTFFEVELEHLLLNFAQMQSEPENVKAVINRIFASAGRVFTEFWFYTQSLELQQTFMMYPHRPFDLHSDQNTQMRSSLIQPSALYGMERAVLLRRYIGTLALICQKQCIISHTLLSRKYDKYWITKLLSEAITYLSYSLEVVEHSGVLEATSSFLHSLLSYINSKKDSMSGTQNGFLFDLLKQLVFARPSPWVFNELSACMQLCTRKSQLMARMCVNCPNDCFVSGRIRSLYRFGQNSCLIQVYARLLELCFHSDLPLQPSRFKLLLSICENHVRFVYQCFTVTPEFILRMFSLPSFTDYEKDNEDTLSKVVGMHFDESLINNIDANSQKSSLDATNVSKITLAPAQEKLQEIRCECYVKLCLSVVTIVYQMMHQWIFQNNKSDISRVGKISQIAVHLFTLIFRAYYLSSIFRDFEETTKHYLSLVCNWWQSHARLLKFEDVHLRFLRQLQSLHFMLKPLHKDANPTNPNDDLLEWKRIVSNENVPQYISRETPLDSKHWDLSYHFMGYFFNGLKRKSYNFE</sequence>